<feature type="signal peptide" evidence="3">
    <location>
        <begin position="1"/>
        <end position="17"/>
    </location>
</feature>
<accession>A0A3A8J2V7</accession>
<sequence length="215" mass="22780">MLSLVAAVLLASLPTSSSLSLVSPAPSFDGRPLSARLLVAQSPTGLELELFPAAPFQDNDARDSQEMGTDEGLDARIQELSQRVSLLQGEINSIRLGRPAGYKVMTIIGFVLAPLLLIGLPFIAAGLDTSGDTGAVLMVAGLIFAVPGTVGVGLIIGGFSGGSRAAQAKKGRRDALIEERTLLEEELRDLQARRESVRTLRWQPRPAVPLLAVRF</sequence>
<comment type="caution">
    <text evidence="4">The sequence shown here is derived from an EMBL/GenBank/DDBJ whole genome shotgun (WGS) entry which is preliminary data.</text>
</comment>
<feature type="coiled-coil region" evidence="1">
    <location>
        <begin position="166"/>
        <end position="200"/>
    </location>
</feature>
<keyword evidence="2" id="KW-1133">Transmembrane helix</keyword>
<feature type="transmembrane region" description="Helical" evidence="2">
    <location>
        <begin position="104"/>
        <end position="123"/>
    </location>
</feature>
<dbReference type="Proteomes" id="UP000268094">
    <property type="component" value="Unassembled WGS sequence"/>
</dbReference>
<keyword evidence="2" id="KW-0472">Membrane</keyword>
<evidence type="ECO:0000313" key="5">
    <source>
        <dbReference type="Proteomes" id="UP000268094"/>
    </source>
</evidence>
<dbReference type="EMBL" id="RAVZ01000069">
    <property type="protein sequence ID" value="RKG89308.1"/>
    <property type="molecule type" value="Genomic_DNA"/>
</dbReference>
<keyword evidence="3" id="KW-0732">Signal</keyword>
<keyword evidence="5" id="KW-1185">Reference proteome</keyword>
<feature type="chain" id="PRO_5017417161" evidence="3">
    <location>
        <begin position="18"/>
        <end position="215"/>
    </location>
</feature>
<protein>
    <submittedName>
        <fullName evidence="4">Uncharacterized protein</fullName>
    </submittedName>
</protein>
<reference evidence="5" key="1">
    <citation type="submission" date="2018-09" db="EMBL/GenBank/DDBJ databases">
        <authorList>
            <person name="Livingstone P.G."/>
            <person name="Whitworth D.E."/>
        </authorList>
    </citation>
    <scope>NUCLEOTIDE SEQUENCE [LARGE SCALE GENOMIC DNA]</scope>
    <source>
        <strain evidence="5">CA054A</strain>
    </source>
</reference>
<organism evidence="4 5">
    <name type="scientific">Corallococcus terminator</name>
    <dbReference type="NCBI Taxonomy" id="2316733"/>
    <lineage>
        <taxon>Bacteria</taxon>
        <taxon>Pseudomonadati</taxon>
        <taxon>Myxococcota</taxon>
        <taxon>Myxococcia</taxon>
        <taxon>Myxococcales</taxon>
        <taxon>Cystobacterineae</taxon>
        <taxon>Myxococcaceae</taxon>
        <taxon>Corallococcus</taxon>
    </lineage>
</organism>
<evidence type="ECO:0000256" key="1">
    <source>
        <dbReference type="SAM" id="Coils"/>
    </source>
</evidence>
<evidence type="ECO:0000256" key="3">
    <source>
        <dbReference type="SAM" id="SignalP"/>
    </source>
</evidence>
<evidence type="ECO:0000313" key="4">
    <source>
        <dbReference type="EMBL" id="RKG89308.1"/>
    </source>
</evidence>
<evidence type="ECO:0000256" key="2">
    <source>
        <dbReference type="SAM" id="Phobius"/>
    </source>
</evidence>
<dbReference type="OrthoDB" id="5525834at2"/>
<keyword evidence="2" id="KW-0812">Transmembrane</keyword>
<gene>
    <name evidence="4" type="ORF">D7V88_12850</name>
</gene>
<dbReference type="AlphaFoldDB" id="A0A3A8J2V7"/>
<proteinExistence type="predicted"/>
<feature type="transmembrane region" description="Helical" evidence="2">
    <location>
        <begin position="135"/>
        <end position="159"/>
    </location>
</feature>
<name>A0A3A8J2V7_9BACT</name>
<dbReference type="RefSeq" id="WP_120540924.1">
    <property type="nucleotide sequence ID" value="NZ_RAVZ01000069.1"/>
</dbReference>
<keyword evidence="1" id="KW-0175">Coiled coil</keyword>